<organism evidence="2 3">
    <name type="scientific">Phaeosphaeria nodorum (strain SN15 / ATCC MYA-4574 / FGSC 10173)</name>
    <name type="common">Glume blotch fungus</name>
    <name type="synonym">Parastagonospora nodorum</name>
    <dbReference type="NCBI Taxonomy" id="321614"/>
    <lineage>
        <taxon>Eukaryota</taxon>
        <taxon>Fungi</taxon>
        <taxon>Dikarya</taxon>
        <taxon>Ascomycota</taxon>
        <taxon>Pezizomycotina</taxon>
        <taxon>Dothideomycetes</taxon>
        <taxon>Pleosporomycetidae</taxon>
        <taxon>Pleosporales</taxon>
        <taxon>Pleosporineae</taxon>
        <taxon>Phaeosphaeriaceae</taxon>
        <taxon>Parastagonospora</taxon>
    </lineage>
</organism>
<accession>A0A7U2IAA7</accession>
<keyword evidence="3" id="KW-1185">Reference proteome</keyword>
<dbReference type="InterPro" id="IPR010730">
    <property type="entry name" value="HET"/>
</dbReference>
<evidence type="ECO:0000313" key="2">
    <source>
        <dbReference type="EMBL" id="QRD06129.1"/>
    </source>
</evidence>
<evidence type="ECO:0000313" key="3">
    <source>
        <dbReference type="Proteomes" id="UP000663193"/>
    </source>
</evidence>
<dbReference type="PANTHER" id="PTHR33112:SF10">
    <property type="entry name" value="TOL"/>
    <property type="match status" value="1"/>
</dbReference>
<proteinExistence type="predicted"/>
<dbReference type="RefSeq" id="XP_001804880.1">
    <property type="nucleotide sequence ID" value="XM_001804828.1"/>
</dbReference>
<reference evidence="3" key="1">
    <citation type="journal article" date="2021" name="BMC Genomics">
        <title>Chromosome-level genome assembly and manually-curated proteome of model necrotroph Parastagonospora nodorum Sn15 reveals a genome-wide trove of candidate effector homologs, and redundancy of virulence-related functions within an accessory chromosome.</title>
        <authorList>
            <person name="Bertazzoni S."/>
            <person name="Jones D.A.B."/>
            <person name="Phan H.T."/>
            <person name="Tan K.-C."/>
            <person name="Hane J.K."/>
        </authorList>
    </citation>
    <scope>NUCLEOTIDE SEQUENCE [LARGE SCALE GENOMIC DNA]</scope>
    <source>
        <strain evidence="3">SN15 / ATCC MYA-4574 / FGSC 10173)</strain>
    </source>
</reference>
<sequence>MSNAELCSRCQSLITGTFPKSVRHHGSKSDVQVAAENGCFICAGFLNGIATLATAVSSECDILVYAEEEFEDGWRLAVSLSESEYKGYQAPSYAAFDFISLKNLDASNSGAMLDPCIRVSSLQRWMNQCLQSHTACQRDSTVYWPTRIINVGTVAEHDCRLCVTEQEEMHGPYATLSHCWGNSVLTKLLLNNFDNMVDSIDEENLPLTFREAVTTIRQLGIRYVWIDSLCIIQDSAEDWQIESASMTQVYRNAICCLAATGAHDSSQGLYLARDAPKVPHQITTSWTDKSNTICLAVPLSSSQIILRDVQGPLTKRAWCYQELRLSRRIIHFTKEQIFWECCENRACESMPLGTPKYDRDRNATRHYLRRDMLDQHGTISSVRGITPHEFWLTTVEEYSKGKLSYASDRLVAVSGLARLLQKSIGSGYVAGMWRKNLELQLLWTVWEMGETRPKNKPENRRPSWSWAPLNSRICYATFRHPKRFPDFRSLARILNVTVQSVTNDTYGEAQSGIVTMHGRIYHVRGNFFAGEARHCERRLTLWNSWELEFLVSSGRFYWDTQRDKANFDAGHTIYWIPIWARHSYLVLEALLLYKLDGSEQDYRRVGKFFLYDALGQPAERKAYSRFWDEFLSCPEETIRIH</sequence>
<name>A0A7U2IAA7_PHANO</name>
<feature type="domain" description="Heterokaryon incompatibility" evidence="1">
    <location>
        <begin position="173"/>
        <end position="322"/>
    </location>
</feature>
<dbReference type="Proteomes" id="UP000663193">
    <property type="component" value="Chromosome 20"/>
</dbReference>
<dbReference type="KEGG" id="pno:SNOG_14697"/>
<gene>
    <name evidence="2" type="ORF">JI435_146970</name>
</gene>
<protein>
    <recommendedName>
        <fullName evidence="1">Heterokaryon incompatibility domain-containing protein</fullName>
    </recommendedName>
</protein>
<dbReference type="EMBL" id="CP069042">
    <property type="protein sequence ID" value="QRD06129.1"/>
    <property type="molecule type" value="Genomic_DNA"/>
</dbReference>
<dbReference type="PANTHER" id="PTHR33112">
    <property type="entry name" value="DOMAIN PROTEIN, PUTATIVE-RELATED"/>
    <property type="match status" value="1"/>
</dbReference>
<dbReference type="Pfam" id="PF06985">
    <property type="entry name" value="HET"/>
    <property type="match status" value="1"/>
</dbReference>
<dbReference type="AlphaFoldDB" id="A0A7U2IAA7"/>
<evidence type="ECO:0000259" key="1">
    <source>
        <dbReference type="Pfam" id="PF06985"/>
    </source>
</evidence>
<dbReference type="VEuPathDB" id="FungiDB:JI435_146970"/>
<dbReference type="OrthoDB" id="2958217at2759"/>
<dbReference type="OMA" id="HESAKMH"/>